<name>A0AA38WBY1_9ASTR</name>
<dbReference type="InterPro" id="IPR012337">
    <property type="entry name" value="RNaseH-like_sf"/>
</dbReference>
<protein>
    <submittedName>
        <fullName evidence="1">Uncharacterized protein</fullName>
    </submittedName>
</protein>
<sequence length="111" mass="12823">MKVELELELSVGRKSMRRRNRLQGWSERTVQTRKCMLRACVWTFGGSWDTYLSLVEFPYNNSFHATIGMPPYEKLCGRRCRTLIFWGEVGQSELGSNKIIQKAAESISVES</sequence>
<gene>
    <name evidence="1" type="ORF">OSB04_029227</name>
</gene>
<dbReference type="SUPFAM" id="SSF53098">
    <property type="entry name" value="Ribonuclease H-like"/>
    <property type="match status" value="1"/>
</dbReference>
<dbReference type="Proteomes" id="UP001172457">
    <property type="component" value="Chromosome 7"/>
</dbReference>
<dbReference type="EMBL" id="JARYMX010000007">
    <property type="protein sequence ID" value="KAJ9542721.1"/>
    <property type="molecule type" value="Genomic_DNA"/>
</dbReference>
<dbReference type="PANTHER" id="PTHR45835">
    <property type="entry name" value="YALI0A06105P"/>
    <property type="match status" value="1"/>
</dbReference>
<dbReference type="Gene3D" id="3.30.420.10">
    <property type="entry name" value="Ribonuclease H-like superfamily/Ribonuclease H"/>
    <property type="match status" value="1"/>
</dbReference>
<organism evidence="1 2">
    <name type="scientific">Centaurea solstitialis</name>
    <name type="common">yellow star-thistle</name>
    <dbReference type="NCBI Taxonomy" id="347529"/>
    <lineage>
        <taxon>Eukaryota</taxon>
        <taxon>Viridiplantae</taxon>
        <taxon>Streptophyta</taxon>
        <taxon>Embryophyta</taxon>
        <taxon>Tracheophyta</taxon>
        <taxon>Spermatophyta</taxon>
        <taxon>Magnoliopsida</taxon>
        <taxon>eudicotyledons</taxon>
        <taxon>Gunneridae</taxon>
        <taxon>Pentapetalae</taxon>
        <taxon>asterids</taxon>
        <taxon>campanulids</taxon>
        <taxon>Asterales</taxon>
        <taxon>Asteraceae</taxon>
        <taxon>Carduoideae</taxon>
        <taxon>Cardueae</taxon>
        <taxon>Centaureinae</taxon>
        <taxon>Centaurea</taxon>
    </lineage>
</organism>
<dbReference type="InterPro" id="IPR036397">
    <property type="entry name" value="RNaseH_sf"/>
</dbReference>
<evidence type="ECO:0000313" key="1">
    <source>
        <dbReference type="EMBL" id="KAJ9542721.1"/>
    </source>
</evidence>
<dbReference type="AlphaFoldDB" id="A0AA38WBY1"/>
<dbReference type="GO" id="GO:0003676">
    <property type="term" value="F:nucleic acid binding"/>
    <property type="evidence" value="ECO:0007669"/>
    <property type="project" value="InterPro"/>
</dbReference>
<evidence type="ECO:0000313" key="2">
    <source>
        <dbReference type="Proteomes" id="UP001172457"/>
    </source>
</evidence>
<reference evidence="1" key="1">
    <citation type="submission" date="2023-03" db="EMBL/GenBank/DDBJ databases">
        <title>Chromosome-scale reference genome and RAD-based genetic map of yellow starthistle (Centaurea solstitialis) reveal putative structural variation and QTLs associated with invader traits.</title>
        <authorList>
            <person name="Reatini B."/>
            <person name="Cang F.A."/>
            <person name="Jiang Q."/>
            <person name="Mckibben M.T.W."/>
            <person name="Barker M.S."/>
            <person name="Rieseberg L.H."/>
            <person name="Dlugosch K.M."/>
        </authorList>
    </citation>
    <scope>NUCLEOTIDE SEQUENCE</scope>
    <source>
        <strain evidence="1">CAN-66</strain>
        <tissue evidence="1">Leaf</tissue>
    </source>
</reference>
<dbReference type="PANTHER" id="PTHR45835:SF99">
    <property type="entry name" value="CHROMO DOMAIN-CONTAINING PROTEIN-RELATED"/>
    <property type="match status" value="1"/>
</dbReference>
<keyword evidence="2" id="KW-1185">Reference proteome</keyword>
<accession>A0AA38WBY1</accession>
<proteinExistence type="predicted"/>
<comment type="caution">
    <text evidence="1">The sequence shown here is derived from an EMBL/GenBank/DDBJ whole genome shotgun (WGS) entry which is preliminary data.</text>
</comment>